<dbReference type="Gene3D" id="3.40.50.720">
    <property type="entry name" value="NAD(P)-binding Rossmann-like Domain"/>
    <property type="match status" value="1"/>
</dbReference>
<feature type="domain" description="NAD(P)-binding" evidence="1">
    <location>
        <begin position="7"/>
        <end position="199"/>
    </location>
</feature>
<dbReference type="GO" id="GO:0042602">
    <property type="term" value="F:riboflavin reductase (NADPH) activity"/>
    <property type="evidence" value="ECO:0007669"/>
    <property type="project" value="TreeGrafter"/>
</dbReference>
<organism evidence="2 3">
    <name type="scientific">Nocardia cyriacigeorgica (strain GUH-2)</name>
    <dbReference type="NCBI Taxonomy" id="1127134"/>
    <lineage>
        <taxon>Bacteria</taxon>
        <taxon>Bacillati</taxon>
        <taxon>Actinomycetota</taxon>
        <taxon>Actinomycetes</taxon>
        <taxon>Mycobacteriales</taxon>
        <taxon>Nocardiaceae</taxon>
        <taxon>Nocardia</taxon>
    </lineage>
</organism>
<name>H6R274_NOCCG</name>
<dbReference type="InterPro" id="IPR036291">
    <property type="entry name" value="NAD(P)-bd_dom_sf"/>
</dbReference>
<protein>
    <submittedName>
        <fullName evidence="2">Putative flavin reductase</fullName>
    </submittedName>
</protein>
<dbReference type="AlphaFoldDB" id="H6R274"/>
<keyword evidence="3" id="KW-1185">Reference proteome</keyword>
<dbReference type="SUPFAM" id="SSF51735">
    <property type="entry name" value="NAD(P)-binding Rossmann-fold domains"/>
    <property type="match status" value="1"/>
</dbReference>
<reference evidence="2 3" key="1">
    <citation type="journal article" date="2012" name="J. Bacteriol.">
        <title>Genome sequence of the human- and animal-pathogenic strain Nocardia cyriacigeorgica GUH-2.</title>
        <authorList>
            <person name="Zoropogui A."/>
            <person name="Pujic P."/>
            <person name="Normand P."/>
            <person name="Barbe V."/>
            <person name="Beaman B."/>
            <person name="Beaman L."/>
            <person name="Boiron P."/>
            <person name="Colinon C."/>
            <person name="Deredjian A."/>
            <person name="Graindorge A."/>
            <person name="Mangenot S."/>
            <person name="Nazaret S."/>
            <person name="Neto M."/>
            <person name="Petit S."/>
            <person name="Roche D."/>
            <person name="Vallenet D."/>
            <person name="Rodriguez-Nava V."/>
            <person name="Richard Y."/>
            <person name="Cournoyer B."/>
            <person name="Blaha D."/>
        </authorList>
    </citation>
    <scope>NUCLEOTIDE SEQUENCE [LARGE SCALE GENOMIC DNA]</scope>
    <source>
        <strain evidence="2 3">GUH-2</strain>
    </source>
</reference>
<dbReference type="RefSeq" id="WP_014351818.1">
    <property type="nucleotide sequence ID" value="NC_016887.1"/>
</dbReference>
<dbReference type="STRING" id="1127134.NOCYR_3598"/>
<evidence type="ECO:0000259" key="1">
    <source>
        <dbReference type="Pfam" id="PF13460"/>
    </source>
</evidence>
<dbReference type="HOGENOM" id="CLU_025711_4_5_11"/>
<dbReference type="PANTHER" id="PTHR43355:SF2">
    <property type="entry name" value="FLAVIN REDUCTASE (NADPH)"/>
    <property type="match status" value="1"/>
</dbReference>
<dbReference type="EMBL" id="FO082843">
    <property type="protein sequence ID" value="CCF64362.1"/>
    <property type="molecule type" value="Genomic_DNA"/>
</dbReference>
<accession>H6R274</accession>
<dbReference type="PANTHER" id="PTHR43355">
    <property type="entry name" value="FLAVIN REDUCTASE (NADPH)"/>
    <property type="match status" value="1"/>
</dbReference>
<gene>
    <name evidence="2" type="ordered locus">NOCYR_3598</name>
</gene>
<dbReference type="Pfam" id="PF13460">
    <property type="entry name" value="NAD_binding_10"/>
    <property type="match status" value="1"/>
</dbReference>
<dbReference type="InterPro" id="IPR051606">
    <property type="entry name" value="Polyketide_Oxido-like"/>
</dbReference>
<dbReference type="KEGG" id="ncy:NOCYR_3598"/>
<dbReference type="GO" id="GO:0004074">
    <property type="term" value="F:biliverdin reductase [NAD(P)H] activity"/>
    <property type="evidence" value="ECO:0007669"/>
    <property type="project" value="TreeGrafter"/>
</dbReference>
<evidence type="ECO:0000313" key="3">
    <source>
        <dbReference type="Proteomes" id="UP000008190"/>
    </source>
</evidence>
<proteinExistence type="predicted"/>
<sequence length="211" mass="21533">MRITVLGATGGVGRHIVGQAVSAGHDVTAVVRDPARLPHEPGERLRVFQGDALSADSLVDAVKGADAVLSGIGANGRRDPLRPASTSAAAVAEAMDRAGVRRLVVVSAGTLNHSGAGQPMIVRAASVPLRAVLKDLYADLERMESILAGSGLDWTSVRPSGLTDAPGTGRYRRVVDGGPAGLRIPRADVARAMLDIAADASTIGHTVGVSS</sequence>
<dbReference type="InterPro" id="IPR016040">
    <property type="entry name" value="NAD(P)-bd_dom"/>
</dbReference>
<dbReference type="eggNOG" id="COG0702">
    <property type="taxonomic scope" value="Bacteria"/>
</dbReference>
<dbReference type="OrthoDB" id="3763081at2"/>
<dbReference type="Proteomes" id="UP000008190">
    <property type="component" value="Chromosome"/>
</dbReference>
<evidence type="ECO:0000313" key="2">
    <source>
        <dbReference type="EMBL" id="CCF64362.1"/>
    </source>
</evidence>